<gene>
    <name evidence="1" type="ORF">HBA54_07105</name>
</gene>
<protein>
    <submittedName>
        <fullName evidence="1">Uncharacterized protein</fullName>
    </submittedName>
</protein>
<evidence type="ECO:0000313" key="1">
    <source>
        <dbReference type="EMBL" id="NIA68356.1"/>
    </source>
</evidence>
<dbReference type="Proteomes" id="UP000761264">
    <property type="component" value="Unassembled WGS sequence"/>
</dbReference>
<comment type="caution">
    <text evidence="1">The sequence shown here is derived from an EMBL/GenBank/DDBJ whole genome shotgun (WGS) entry which is preliminary data.</text>
</comment>
<dbReference type="AlphaFoldDB" id="A0A967C1Z7"/>
<dbReference type="EMBL" id="JAAQPH010000004">
    <property type="protein sequence ID" value="NIA68356.1"/>
    <property type="molecule type" value="Genomic_DNA"/>
</dbReference>
<sequence length="348" mass="38380">MPTYQSWFRPWLDDPGPWAVWQLTPDEETAAAVMLRAAAGSACARLRADYGRQANVFGGNDLVTQLATTACAGDRLFRIAQAVAAVDYYRARVTARRPEPGGDTNPVNRVCWSRLHPFLMARLTQCLQTNAVQSLVCCAISSRVADKWMPAAEMSRQLEHELVDSGLFSSVEVSLDLRLPVPGGRIWLAAETEKTVAAIRKSLARRQPVLVEILRDPATSPAAAQIVVVYRLEEPADNKAMLTYYDPALAAAPGSLRIAKTDHGFVFHDMPGQVAPDSEAPESEDQAAAQGLHLLAVPPAPPPLFGARRWLRWCLPWGLCWYLKRRWLVWCHRKREQAVSGLPSGGPP</sequence>
<keyword evidence="2" id="KW-1185">Reference proteome</keyword>
<organism evidence="1 2">
    <name type="scientific">Pelagibius litoralis</name>
    <dbReference type="NCBI Taxonomy" id="374515"/>
    <lineage>
        <taxon>Bacteria</taxon>
        <taxon>Pseudomonadati</taxon>
        <taxon>Pseudomonadota</taxon>
        <taxon>Alphaproteobacteria</taxon>
        <taxon>Rhodospirillales</taxon>
        <taxon>Rhodovibrionaceae</taxon>
        <taxon>Pelagibius</taxon>
    </lineage>
</organism>
<name>A0A967C1Z7_9PROT</name>
<reference evidence="1" key="1">
    <citation type="submission" date="2020-03" db="EMBL/GenBank/DDBJ databases">
        <title>Genome of Pelagibius litoralis DSM 21314T.</title>
        <authorList>
            <person name="Wang G."/>
        </authorList>
    </citation>
    <scope>NUCLEOTIDE SEQUENCE</scope>
    <source>
        <strain evidence="1">DSM 21314</strain>
    </source>
</reference>
<accession>A0A967C1Z7</accession>
<proteinExistence type="predicted"/>
<dbReference type="RefSeq" id="WP_167222844.1">
    <property type="nucleotide sequence ID" value="NZ_JAAQPH010000004.1"/>
</dbReference>
<evidence type="ECO:0000313" key="2">
    <source>
        <dbReference type="Proteomes" id="UP000761264"/>
    </source>
</evidence>